<evidence type="ECO:0000256" key="1">
    <source>
        <dbReference type="SAM" id="MobiDB-lite"/>
    </source>
</evidence>
<proteinExistence type="predicted"/>
<feature type="compositionally biased region" description="Basic and acidic residues" evidence="1">
    <location>
        <begin position="2185"/>
        <end position="2198"/>
    </location>
</feature>
<comment type="caution">
    <text evidence="5">The sequence shown here is derived from an EMBL/GenBank/DDBJ whole genome shotgun (WGS) entry which is preliminary data.</text>
</comment>
<evidence type="ECO:0000256" key="2">
    <source>
        <dbReference type="SAM" id="Phobius"/>
    </source>
</evidence>
<feature type="transmembrane region" description="Helical" evidence="2">
    <location>
        <begin position="618"/>
        <end position="637"/>
    </location>
</feature>
<reference evidence="5" key="1">
    <citation type="submission" date="2021-02" db="EMBL/GenBank/DDBJ databases">
        <authorList>
            <person name="Dougan E. K."/>
            <person name="Rhodes N."/>
            <person name="Thang M."/>
            <person name="Chan C."/>
        </authorList>
    </citation>
    <scope>NUCLEOTIDE SEQUENCE</scope>
</reference>
<evidence type="ECO:0000256" key="3">
    <source>
        <dbReference type="SAM" id="SignalP"/>
    </source>
</evidence>
<feature type="transmembrane region" description="Helical" evidence="2">
    <location>
        <begin position="151"/>
        <end position="174"/>
    </location>
</feature>
<feature type="transmembrane region" description="Helical" evidence="2">
    <location>
        <begin position="2255"/>
        <end position="2280"/>
    </location>
</feature>
<gene>
    <name evidence="5" type="primary">bgs4</name>
    <name evidence="5" type="ORF">SPIL2461_LOCUS17687</name>
</gene>
<dbReference type="InterPro" id="IPR003440">
    <property type="entry name" value="Glyco_trans_48_dom"/>
</dbReference>
<dbReference type="EMBL" id="CAJNIZ010043316">
    <property type="protein sequence ID" value="CAE7657094.1"/>
    <property type="molecule type" value="Genomic_DNA"/>
</dbReference>
<feature type="transmembrane region" description="Helical" evidence="2">
    <location>
        <begin position="6"/>
        <end position="34"/>
    </location>
</feature>
<feature type="transmembrane region" description="Helical" evidence="2">
    <location>
        <begin position="1613"/>
        <end position="1632"/>
    </location>
</feature>
<dbReference type="Proteomes" id="UP000649617">
    <property type="component" value="Unassembled WGS sequence"/>
</dbReference>
<dbReference type="GO" id="GO:0005886">
    <property type="term" value="C:plasma membrane"/>
    <property type="evidence" value="ECO:0007669"/>
    <property type="project" value="TreeGrafter"/>
</dbReference>
<feature type="signal peptide" evidence="3">
    <location>
        <begin position="1"/>
        <end position="19"/>
    </location>
</feature>
<feature type="transmembrane region" description="Helical" evidence="2">
    <location>
        <begin position="658"/>
        <end position="675"/>
    </location>
</feature>
<feature type="transmembrane region" description="Helical" evidence="2">
    <location>
        <begin position="1546"/>
        <end position="1565"/>
    </location>
</feature>
<feature type="compositionally biased region" description="Basic and acidic residues" evidence="1">
    <location>
        <begin position="180"/>
        <end position="191"/>
    </location>
</feature>
<name>A0A812VX87_SYMPI</name>
<feature type="chain" id="PRO_5032606089" evidence="3">
    <location>
        <begin position="20"/>
        <end position="2322"/>
    </location>
</feature>
<dbReference type="GO" id="GO:0006075">
    <property type="term" value="P:(1-&gt;3)-beta-D-glucan biosynthetic process"/>
    <property type="evidence" value="ECO:0007669"/>
    <property type="project" value="InterPro"/>
</dbReference>
<dbReference type="GO" id="GO:0003843">
    <property type="term" value="F:1,3-beta-D-glucan synthase activity"/>
    <property type="evidence" value="ECO:0007669"/>
    <property type="project" value="InterPro"/>
</dbReference>
<feature type="transmembrane region" description="Helical" evidence="2">
    <location>
        <begin position="1505"/>
        <end position="1525"/>
    </location>
</feature>
<evidence type="ECO:0000313" key="5">
    <source>
        <dbReference type="EMBL" id="CAE7657094.1"/>
    </source>
</evidence>
<keyword evidence="2" id="KW-0472">Membrane</keyword>
<feature type="transmembrane region" description="Helical" evidence="2">
    <location>
        <begin position="796"/>
        <end position="812"/>
    </location>
</feature>
<sequence>MSRAIFYMALMAAKAQIFAFKVSFVCSVPASYSIGSMKRLIQMNCDKVKKSIKDFDSLGSGDSELDRGLMMLLGDQYNIDSLQLDGTARGSLEQTEAAMWRLSENETSMRILEATNLAVNAWGSVMLQGRKCCTLPGPPFCIDTSWSASTVALLVPVVCLAILFTISVVSSWILPQPTKEPEQMTERDETFISRPGSRTPRVSCRSELKQQLELEWTERHCLRVLPGAGEFANSTSSLFGALKESFDFQVDSVRNQYEHLLSLWRSQCAMVADRAMGEGSSVNEGIMLQEALDDGRAVAELYYEMMDGFLRWRAKLADHESAAVPPLSEDEPRPVGGAKWEPLQRDWAMLMFYAGREGLDPAAAAASRNGAPIKSPSGFVIAILSLQSEMSLLLGRCARHDMRTTSAVYFITELALAANPADFEEVYGVAIPEPSLPGAPFRSNLFLGKIIRPIYNVVFDEWYQYVDIDQNTQKDKKKLKPGLDNFLLPDAAASGWSNDSCCRALSRGHSVAARSSFTFHPPAQVANYDESWPSISCFVRHLVLEVRPCERLLHPSKDWDEFFCDPSRMVEGLLLQDGTRLFDLQHERRFLALPSTVTGDPETSADGKVPLLGQSAPVRFAAVALVVPLHALLWACARWQVTGRILRMQAPCVCVSRSIWKTVWWTLPIITYVAIRDSTLGDDSQFGLPLAPLLVLHFALSGTGLIYLLLIPSGSCLRSCGSHSDKMWDLTPVPCYIRMVRYLFWILVFTVKFMLGLIIFRAMYDATVALQIALPGRESVSELSEIYYSTEWGSDFLLWFVLWFTTLVLFISDTQLWFTLMCSVLGVATVFVQRGCRVVSWALEDSVAKLPERFSRKVLPYSFAGTDGRSGEQVAQFSPFFPAIWDRILEYMRYEDKIDNHLMGDLSFKSGESGHQVYWRQLRQPLAKRRREAVTPVAAAAAGIVVEESDFMTGSYAATTVREKPPPKPRRKVKVPDIFREKTAFEVGFKTYCCMHDPHWPANPDVQWRILALSRGLGLPVPRPFRAPYFPGLTVCIPHYGESILMLKKELFQGREETVPLMDWLAAKYEEEFLTFSNRMQVKWGESGWPVAGSQWEEYTDQQWSRISAWASMRMQTLWRTVAGMCLYHPALQCHWEVQADRTSSLAKPGIWNPSDCFTCLVSMQMYKFFDKTQLEHTNRMFAKFPDCLKVAFIDCEDKGITAESDLVHPKQKRRYYSSLIDAACEDLPTGLKKAKYRVELPGYPILGDGKGDNQNHAIPFMRGLFTQCIDANQGAYFEQMMLLPCALGEFRSRRRGDGMSKRIVGFPEHITSDIGSIGDFAASAEVAFGTILQRTYAVLGARMHYGHPDIMNKLAMMQQGGVSKATKTVNLSEDIFAGMDFTLRGEGRSIKHSEYFHLAKGRDLGFNTVLGFFSKLSSGTGEQVLTRQAFRLGQVLQLPEALTFYYAHVGYYFTQLFVSWSMPLLVFVWLLVLLADEVRGGVFEAFLNLNQDTLSSAEVMAKTVGVWFSWLLLLFLVATSLPLLAEMWMERNCKVAFERFLKQMFTLSPLMFIFQAKIIGHYVINEIRYGGATYVNTGRGLPTDRRPFIGEALPGKFQLKKVGGLYLDYAAIAYYDGVTLLAGVVLILISGGVSGAGEYAGDVWWIFICLGLTVASWLWAPFIFNPYQFVWKHFREADCVARWPARTLSEDKLLEALTRKIRCLRSLELEPEESKNWQAFQTTKVQDFLQNPVLRPAERLSGNPSILEVAGEFHLFLPCASGIVHLSSRDGLSNWTITELAVGLPGAVCPFVRVVKGIAHLFYEQRGEFTFHPAQIFLKTAPVPEESAAWCWSKPQKVLEPQLEWEKVGMSRVGSPFAVHDEKRERWLLYYSASVTFLTDAGLDEPMYIGVAEAPALEGPYQRLSQTPLFRTASDVHPQIIGAGSFKMIEGFETLEGEPNSGDQSQRRLLALQNRITRTVTGVTGSSIALLASTDGMSWSVLDANFLTPTERPGWKMAYMLAFDTIMPSSDSEHIFLYYHAREEHPGSQGYVGVSRIQRSFLEELACSQDFRGLVAFFLEASGRHWVEWYDRTQLKPRSAGLHRSMVDITFVVAVFFLAAWYAMINMKIDALMLAYSGAVSGNMLHIAVLLPPIGASSVYCILAVLFETFVGCSSILRRRLLRPKRSKAKSFRFSSGKSSGSVEDSKHARRDVEAGTRESTAVTEEEEEEEEAPHATAQDRDVAPVPASAAPPAGTTPGVEAPPRQCCEFGIPLTFSAWTVSILDLAEAVYAIYIFIVIGWRNAFVAGFILKWGLLVMFVFFGSLDAKALHALVEQNQKAV</sequence>
<dbReference type="PANTHER" id="PTHR12741">
    <property type="entry name" value="LYST-INTERACTING PROTEIN LIP5 DOPAMINE RESPONSIVE PROTEIN DRG-1"/>
    <property type="match status" value="1"/>
</dbReference>
<feature type="region of interest" description="Disordered" evidence="1">
    <location>
        <begin position="2173"/>
        <end position="2243"/>
    </location>
</feature>
<dbReference type="GO" id="GO:0000148">
    <property type="term" value="C:1,3-beta-D-glucan synthase complex"/>
    <property type="evidence" value="ECO:0007669"/>
    <property type="project" value="InterPro"/>
</dbReference>
<feature type="domain" description="Glycosyl transferase 48" evidence="4">
    <location>
        <begin position="1001"/>
        <end position="1675"/>
    </location>
</feature>
<dbReference type="PANTHER" id="PTHR12741:SF48">
    <property type="entry name" value="1,3-BETA-GLUCAN SYNTHASE COMPONENT FKS1-RELATED"/>
    <property type="match status" value="1"/>
</dbReference>
<feature type="transmembrane region" description="Helical" evidence="2">
    <location>
        <begin position="2087"/>
        <end position="2105"/>
    </location>
</feature>
<evidence type="ECO:0000313" key="6">
    <source>
        <dbReference type="Proteomes" id="UP000649617"/>
    </source>
</evidence>
<feature type="compositionally biased region" description="Low complexity" evidence="1">
    <location>
        <begin position="2173"/>
        <end position="2183"/>
    </location>
</feature>
<feature type="transmembrane region" description="Helical" evidence="2">
    <location>
        <begin position="742"/>
        <end position="764"/>
    </location>
</feature>
<accession>A0A812VX87</accession>
<evidence type="ECO:0000259" key="4">
    <source>
        <dbReference type="Pfam" id="PF02364"/>
    </source>
</evidence>
<feature type="transmembrane region" description="Helical" evidence="2">
    <location>
        <begin position="687"/>
        <end position="710"/>
    </location>
</feature>
<keyword evidence="2" id="KW-1133">Transmembrane helix</keyword>
<feature type="transmembrane region" description="Helical" evidence="2">
    <location>
        <begin position="2286"/>
        <end position="2306"/>
    </location>
</feature>
<keyword evidence="3" id="KW-0732">Signal</keyword>
<feature type="compositionally biased region" description="Low complexity" evidence="1">
    <location>
        <begin position="2225"/>
        <end position="2243"/>
    </location>
</feature>
<organism evidence="5 6">
    <name type="scientific">Symbiodinium pilosum</name>
    <name type="common">Dinoflagellate</name>
    <dbReference type="NCBI Taxonomy" id="2952"/>
    <lineage>
        <taxon>Eukaryota</taxon>
        <taxon>Sar</taxon>
        <taxon>Alveolata</taxon>
        <taxon>Dinophyceae</taxon>
        <taxon>Suessiales</taxon>
        <taxon>Symbiodiniaceae</taxon>
        <taxon>Symbiodinium</taxon>
    </lineage>
</organism>
<dbReference type="Pfam" id="PF02364">
    <property type="entry name" value="Glucan_synthase"/>
    <property type="match status" value="1"/>
</dbReference>
<keyword evidence="6" id="KW-1185">Reference proteome</keyword>
<dbReference type="InterPro" id="IPR023296">
    <property type="entry name" value="Glyco_hydro_beta-prop_sf"/>
</dbReference>
<dbReference type="OrthoDB" id="1880850at2759"/>
<dbReference type="Gene3D" id="2.115.10.20">
    <property type="entry name" value="Glycosyl hydrolase domain, family 43"/>
    <property type="match status" value="1"/>
</dbReference>
<protein>
    <submittedName>
        <fullName evidence="5">Bgs4 protein</fullName>
    </submittedName>
</protein>
<feature type="transmembrane region" description="Helical" evidence="2">
    <location>
        <begin position="1457"/>
        <end position="1476"/>
    </location>
</feature>
<dbReference type="SUPFAM" id="SSF75005">
    <property type="entry name" value="Arabinanase/levansucrase/invertase"/>
    <property type="match status" value="1"/>
</dbReference>
<feature type="transmembrane region" description="Helical" evidence="2">
    <location>
        <begin position="1644"/>
        <end position="1665"/>
    </location>
</feature>
<keyword evidence="2" id="KW-0812">Transmembrane</keyword>
<feature type="region of interest" description="Disordered" evidence="1">
    <location>
        <begin position="180"/>
        <end position="199"/>
    </location>
</feature>